<evidence type="ECO:0000256" key="2">
    <source>
        <dbReference type="SAM" id="MobiDB-lite"/>
    </source>
</evidence>
<comment type="caution">
    <text evidence="3">The sequence shown here is derived from an EMBL/GenBank/DDBJ whole genome shotgun (WGS) entry which is preliminary data.</text>
</comment>
<sequence length="424" mass="48340">MAFHFRANSKASASQEENNVKETDYYTIHQSKFSNNKGSQKIGDDQDDIVYNTLSKVANIIGNSSSKKAKSNQRSRGAHNGFNQEMYTDLFNHKKNGSLCLNNAKRSSSRIRNAQLHTRLAPSIEDDSNCYSPSITHLKSTPETFHRRQNPTLPSKILSISNHPTTHKKYSNNLKIRNNKSSLTNTFIKKKLNILSSDRAQPGQNSRTKSKNYSTSILSLEPKINVDAVNAFKMKNKGLNSQVTKLVKKVEEMKAERVLRIKEEQKLKRRIEDLEAQVQIDAGSSKNKSDVITQMGQELKFWQEKSKKESDLLKKRAEAVEGLTKNAENDRKKIAKLREENIKLKEMNKSNTSKTTFEITKLRENILYFIEKIKNLEDQNKLLRKDLTITKLELSTHPPNPPPLHPLPTPSFPPKVPQNPLNPP</sequence>
<proteinExistence type="predicted"/>
<keyword evidence="1" id="KW-0175">Coiled coil</keyword>
<feature type="compositionally biased region" description="Polar residues" evidence="2">
    <location>
        <begin position="150"/>
        <end position="164"/>
    </location>
</feature>
<name>A0AAD1UGR1_EUPCR</name>
<organism evidence="3 4">
    <name type="scientific">Euplotes crassus</name>
    <dbReference type="NCBI Taxonomy" id="5936"/>
    <lineage>
        <taxon>Eukaryota</taxon>
        <taxon>Sar</taxon>
        <taxon>Alveolata</taxon>
        <taxon>Ciliophora</taxon>
        <taxon>Intramacronucleata</taxon>
        <taxon>Spirotrichea</taxon>
        <taxon>Hypotrichia</taxon>
        <taxon>Euplotida</taxon>
        <taxon>Euplotidae</taxon>
        <taxon>Moneuplotes</taxon>
    </lineage>
</organism>
<feature type="region of interest" description="Disordered" evidence="2">
    <location>
        <begin position="139"/>
        <end position="168"/>
    </location>
</feature>
<keyword evidence="4" id="KW-1185">Reference proteome</keyword>
<feature type="region of interest" description="Disordered" evidence="2">
    <location>
        <begin position="393"/>
        <end position="424"/>
    </location>
</feature>
<dbReference type="EMBL" id="CAMPGE010007450">
    <property type="protein sequence ID" value="CAI2366367.1"/>
    <property type="molecule type" value="Genomic_DNA"/>
</dbReference>
<evidence type="ECO:0000313" key="3">
    <source>
        <dbReference type="EMBL" id="CAI2366367.1"/>
    </source>
</evidence>
<evidence type="ECO:0000313" key="4">
    <source>
        <dbReference type="Proteomes" id="UP001295684"/>
    </source>
</evidence>
<accession>A0AAD1UGR1</accession>
<feature type="coiled-coil region" evidence="1">
    <location>
        <begin position="320"/>
        <end position="393"/>
    </location>
</feature>
<dbReference type="AlphaFoldDB" id="A0AAD1UGR1"/>
<evidence type="ECO:0000256" key="1">
    <source>
        <dbReference type="SAM" id="Coils"/>
    </source>
</evidence>
<dbReference type="Proteomes" id="UP001295684">
    <property type="component" value="Unassembled WGS sequence"/>
</dbReference>
<gene>
    <name evidence="3" type="ORF">ECRASSUSDP1_LOCUS7640</name>
</gene>
<protein>
    <submittedName>
        <fullName evidence="3">Uncharacterized protein</fullName>
    </submittedName>
</protein>
<feature type="compositionally biased region" description="Pro residues" evidence="2">
    <location>
        <begin position="398"/>
        <end position="424"/>
    </location>
</feature>
<reference evidence="3" key="1">
    <citation type="submission" date="2023-07" db="EMBL/GenBank/DDBJ databases">
        <authorList>
            <consortium name="AG Swart"/>
            <person name="Singh M."/>
            <person name="Singh A."/>
            <person name="Seah K."/>
            <person name="Emmerich C."/>
        </authorList>
    </citation>
    <scope>NUCLEOTIDE SEQUENCE</scope>
    <source>
        <strain evidence="3">DP1</strain>
    </source>
</reference>